<organism evidence="2 3">
    <name type="scientific">candidate division WOR-3 bacterium</name>
    <dbReference type="NCBI Taxonomy" id="2052148"/>
    <lineage>
        <taxon>Bacteria</taxon>
        <taxon>Bacteria division WOR-3</taxon>
    </lineage>
</organism>
<dbReference type="EMBL" id="DRIG01000013">
    <property type="protein sequence ID" value="HEC77694.1"/>
    <property type="molecule type" value="Genomic_DNA"/>
</dbReference>
<accession>A0A9C9JZF5</accession>
<evidence type="ECO:0000313" key="2">
    <source>
        <dbReference type="EMBL" id="HEC77694.1"/>
    </source>
</evidence>
<sequence>MEEHKVYFIFDKISPGLRALISALLIITGFLFQFASKNILAGLPFIIACVVLNFIKGISIKRVVPKSLKWCEVTPQKIDQVFEQCKRINKFRSGDIGCIVTGFVVFVMVLSFGIPLLSVIGSISFPVVATVVNLFILFGG</sequence>
<reference evidence="2" key="1">
    <citation type="journal article" date="2020" name="mSystems">
        <title>Genome- and Community-Level Interaction Insights into Carbon Utilization and Element Cycling Functions of Hydrothermarchaeota in Hydrothermal Sediment.</title>
        <authorList>
            <person name="Zhou Z."/>
            <person name="Liu Y."/>
            <person name="Xu W."/>
            <person name="Pan J."/>
            <person name="Luo Z.H."/>
            <person name="Li M."/>
        </authorList>
    </citation>
    <scope>NUCLEOTIDE SEQUENCE</scope>
    <source>
        <strain evidence="2">HyVt-388</strain>
    </source>
</reference>
<feature type="transmembrane region" description="Helical" evidence="1">
    <location>
        <begin position="120"/>
        <end position="138"/>
    </location>
</feature>
<dbReference type="AlphaFoldDB" id="A0A9C9JZF5"/>
<comment type="caution">
    <text evidence="2">The sequence shown here is derived from an EMBL/GenBank/DDBJ whole genome shotgun (WGS) entry which is preliminary data.</text>
</comment>
<dbReference type="Proteomes" id="UP000885826">
    <property type="component" value="Unassembled WGS sequence"/>
</dbReference>
<name>A0A9C9JZF5_UNCW3</name>
<evidence type="ECO:0000256" key="1">
    <source>
        <dbReference type="SAM" id="Phobius"/>
    </source>
</evidence>
<feature type="transmembrane region" description="Helical" evidence="1">
    <location>
        <begin position="16"/>
        <end position="35"/>
    </location>
</feature>
<feature type="transmembrane region" description="Helical" evidence="1">
    <location>
        <begin position="96"/>
        <end position="114"/>
    </location>
</feature>
<keyword evidence="1" id="KW-1133">Transmembrane helix</keyword>
<feature type="transmembrane region" description="Helical" evidence="1">
    <location>
        <begin position="41"/>
        <end position="59"/>
    </location>
</feature>
<protein>
    <submittedName>
        <fullName evidence="2">Uncharacterized protein</fullName>
    </submittedName>
</protein>
<feature type="non-terminal residue" evidence="2">
    <location>
        <position position="140"/>
    </location>
</feature>
<gene>
    <name evidence="2" type="ORF">ENI34_00950</name>
</gene>
<proteinExistence type="predicted"/>
<evidence type="ECO:0000313" key="3">
    <source>
        <dbReference type="Proteomes" id="UP000885826"/>
    </source>
</evidence>
<keyword evidence="1" id="KW-0472">Membrane</keyword>
<keyword evidence="1" id="KW-0812">Transmembrane</keyword>